<sequence>MNGVIEALHIFDEHNLATTPRAAPRTMSGVIEALHIFDEHNHAVLSHTYTGRPLSAQHLLPLYLEHPAPRPNLIYLPNTNPPTLVFSLHHANLLYIATSSQEVEPLLALEFIHRVIDAFEEFLGAPLIAHKIENNYDVVAQLLNEMCDAGIVNTTEPNALRDLVEVEGWMGKLLGSINLPGKPGNLATSFSNSSAPSLIPSNTPALPWRRANVRHTSRCRHCQHDRAQRAARSRRGRGVDGQAARQHKPPRVCAGQETTRTTATRAYRLTGDRKPGNLATSFSNSSAPSLIPSNTPALPWRRANVRHTSNELYADIVETLTVTLAPSGRPLAAFANGTIAFTCKVSGVPDIILNLTSPSGKHNLGGIMDLPVFHPCVRLARWKERPGELSFIPPDGRFILAGYEVDLLPFTGGKGGNLKLPVNIEIKTGLGPAGADFEVRLHVNKMMLSSGGSSSSSSSQYGRGGPHSGSPGAPLLEELVIKVPLPADVRNLSEIRPSKGDASYNPGEKLLEWHVPTKELPSSTSYFGLRCTVVGQLPDKEEQELDPSGFGFGTEYTYNEPYQSASSKTREEAAAGGDEERDAKKVAQNKMLMPTSASVSFSVKGWLASGIKVESIMIDPRKSKGLGDGVKPYKGVKYLTVSNGGVEIRCQGVQKVGMMTPWIEAFPATAKPIVEEIDHCLGYKLSDVIRDGPGKTLTKTSNAQPAIMATSILILRILEREFGFDTPARIDVTLGHSLGEFAALVAGGYITFDDSLSLVRARARAMEDATRAAIEQHGGEYGMVAVITEPEYLDSLVAAVDRFVRPGGSQGSKAESNYDLPPFQQVSIANVNSKNQIVLSGDVARIKTLVTHLRQFLGHDARDVRLNSDSPFHSPIMRPAVATMRRLLSGKSRVPGREGDDIVTFPGRLPCVSNVSARPFESKAELQDLLSRQCLETVRWWDSIKYLDQEEKVRRWVGIGPGRVGRNLVGKEVGMKGHDTVKGGGVWAITDPSDIEEVLRGLEETERVTDEEMNA</sequence>
<dbReference type="Gene3D" id="3.40.366.10">
    <property type="entry name" value="Malonyl-Coenzyme A Acyl Carrier Protein, domain 2"/>
    <property type="match status" value="1"/>
</dbReference>
<evidence type="ECO:0000256" key="8">
    <source>
        <dbReference type="ARBA" id="ARBA00048462"/>
    </source>
</evidence>
<dbReference type="SUPFAM" id="SSF49447">
    <property type="entry name" value="Second domain of Mu2 adaptin subunit (ap50) of ap2 adaptor"/>
    <property type="match status" value="1"/>
</dbReference>
<dbReference type="EMBL" id="CVQI01022224">
    <property type="protein sequence ID" value="CRK29759.1"/>
    <property type="molecule type" value="Genomic_DNA"/>
</dbReference>
<dbReference type="EC" id="2.3.1.39" evidence="2"/>
<evidence type="ECO:0000256" key="5">
    <source>
        <dbReference type="ARBA" id="ARBA00022927"/>
    </source>
</evidence>
<dbReference type="GO" id="GO:0006886">
    <property type="term" value="P:intracellular protein transport"/>
    <property type="evidence" value="ECO:0007669"/>
    <property type="project" value="InterPro"/>
</dbReference>
<dbReference type="InterPro" id="IPR001227">
    <property type="entry name" value="Ac_transferase_dom_sf"/>
</dbReference>
<name>A0A0G4M664_VERLO</name>
<evidence type="ECO:0000256" key="6">
    <source>
        <dbReference type="ARBA" id="ARBA00023136"/>
    </source>
</evidence>
<dbReference type="SUPFAM" id="SSF64356">
    <property type="entry name" value="SNARE-like"/>
    <property type="match status" value="1"/>
</dbReference>
<dbReference type="GO" id="GO:0004314">
    <property type="term" value="F:[acyl-carrier-protein] S-malonyltransferase activity"/>
    <property type="evidence" value="ECO:0007669"/>
    <property type="project" value="UniProtKB-EC"/>
</dbReference>
<comment type="catalytic activity">
    <reaction evidence="8">
        <text>holo-[ACP] + malonyl-CoA = malonyl-[ACP] + CoA</text>
        <dbReference type="Rhea" id="RHEA:41792"/>
        <dbReference type="Rhea" id="RHEA-COMP:9623"/>
        <dbReference type="Rhea" id="RHEA-COMP:9685"/>
        <dbReference type="ChEBI" id="CHEBI:57287"/>
        <dbReference type="ChEBI" id="CHEBI:57384"/>
        <dbReference type="ChEBI" id="CHEBI:64479"/>
        <dbReference type="ChEBI" id="CHEBI:78449"/>
        <dbReference type="EC" id="2.3.1.39"/>
    </reaction>
</comment>
<reference evidence="12" key="1">
    <citation type="submission" date="2015-05" db="EMBL/GenBank/DDBJ databases">
        <authorList>
            <person name="Fogelqvist Johan"/>
        </authorList>
    </citation>
    <scope>NUCLEOTIDE SEQUENCE [LARGE SCALE GENOMIC DNA]</scope>
</reference>
<protein>
    <recommendedName>
        <fullName evidence="2">[acyl-carrier-protein] S-malonyltransferase</fullName>
        <ecNumber evidence="2">2.3.1.39</ecNumber>
    </recommendedName>
</protein>
<dbReference type="GO" id="GO:0030131">
    <property type="term" value="C:clathrin adaptor complex"/>
    <property type="evidence" value="ECO:0007669"/>
    <property type="project" value="InterPro"/>
</dbReference>
<evidence type="ECO:0000259" key="10">
    <source>
        <dbReference type="PROSITE" id="PS51072"/>
    </source>
</evidence>
<dbReference type="PANTHER" id="PTHR42681">
    <property type="entry name" value="MALONYL-COA-ACYL CARRIER PROTEIN TRANSACYLASE, MITOCHONDRIAL"/>
    <property type="match status" value="1"/>
</dbReference>
<dbReference type="CDD" id="cd14837">
    <property type="entry name" value="AP3_Mu_N"/>
    <property type="match status" value="1"/>
</dbReference>
<organism evidence="11 12">
    <name type="scientific">Verticillium longisporum</name>
    <name type="common">Verticillium dahliae var. longisporum</name>
    <dbReference type="NCBI Taxonomy" id="100787"/>
    <lineage>
        <taxon>Eukaryota</taxon>
        <taxon>Fungi</taxon>
        <taxon>Dikarya</taxon>
        <taxon>Ascomycota</taxon>
        <taxon>Pezizomycotina</taxon>
        <taxon>Sordariomycetes</taxon>
        <taxon>Hypocreomycetidae</taxon>
        <taxon>Glomerellales</taxon>
        <taxon>Plectosphaerellaceae</taxon>
        <taxon>Verticillium</taxon>
    </lineage>
</organism>
<comment type="subcellular location">
    <subcellularLocation>
        <location evidence="1">Endomembrane system</location>
    </subcellularLocation>
</comment>
<evidence type="ECO:0000313" key="11">
    <source>
        <dbReference type="EMBL" id="CRK29759.1"/>
    </source>
</evidence>
<evidence type="ECO:0000256" key="4">
    <source>
        <dbReference type="ARBA" id="ARBA00022679"/>
    </source>
</evidence>
<keyword evidence="5" id="KW-0653">Protein transport</keyword>
<dbReference type="Gene3D" id="3.30.450.60">
    <property type="match status" value="1"/>
</dbReference>
<feature type="domain" description="MHD" evidence="10">
    <location>
        <begin position="309"/>
        <end position="649"/>
    </location>
</feature>
<dbReference type="PANTHER" id="PTHR42681:SF1">
    <property type="entry name" value="MALONYL-COA-ACYL CARRIER PROTEIN TRANSACYLASE, MITOCHONDRIAL"/>
    <property type="match status" value="1"/>
</dbReference>
<dbReference type="Proteomes" id="UP000045706">
    <property type="component" value="Unassembled WGS sequence"/>
</dbReference>
<proteinExistence type="predicted"/>
<dbReference type="InterPro" id="IPR016035">
    <property type="entry name" value="Acyl_Trfase/lysoPLipase"/>
</dbReference>
<dbReference type="GO" id="GO:0005739">
    <property type="term" value="C:mitochondrion"/>
    <property type="evidence" value="ECO:0007669"/>
    <property type="project" value="TreeGrafter"/>
</dbReference>
<dbReference type="PROSITE" id="PS51072">
    <property type="entry name" value="MHD"/>
    <property type="match status" value="1"/>
</dbReference>
<dbReference type="Gene3D" id="3.30.70.250">
    <property type="entry name" value="Malonyl-CoA ACP transacylase, ACP-binding"/>
    <property type="match status" value="1"/>
</dbReference>
<dbReference type="Pfam" id="PF00698">
    <property type="entry name" value="Acyl_transf_1"/>
    <property type="match status" value="1"/>
</dbReference>
<evidence type="ECO:0000256" key="1">
    <source>
        <dbReference type="ARBA" id="ARBA00004308"/>
    </source>
</evidence>
<dbReference type="SUPFAM" id="SSF55048">
    <property type="entry name" value="Probable ACP-binding domain of malonyl-CoA ACP transacylase"/>
    <property type="match status" value="1"/>
</dbReference>
<evidence type="ECO:0000256" key="7">
    <source>
        <dbReference type="ARBA" id="ARBA00023315"/>
    </source>
</evidence>
<dbReference type="InterPro" id="IPR011012">
    <property type="entry name" value="Longin-like_dom_sf"/>
</dbReference>
<keyword evidence="6" id="KW-0472">Membrane</keyword>
<dbReference type="SMART" id="SM00827">
    <property type="entry name" value="PKS_AT"/>
    <property type="match status" value="1"/>
</dbReference>
<dbReference type="InterPro" id="IPR018240">
    <property type="entry name" value="Clathrin_mu_CS"/>
</dbReference>
<evidence type="ECO:0000313" key="12">
    <source>
        <dbReference type="Proteomes" id="UP000045706"/>
    </source>
</evidence>
<keyword evidence="7" id="KW-0012">Acyltransferase</keyword>
<feature type="region of interest" description="Disordered" evidence="9">
    <location>
        <begin position="561"/>
        <end position="583"/>
    </location>
</feature>
<feature type="compositionally biased region" description="Polar residues" evidence="9">
    <location>
        <begin position="278"/>
        <end position="291"/>
    </location>
</feature>
<accession>A0A0G4M664</accession>
<dbReference type="PROSITE" id="PS00991">
    <property type="entry name" value="CLAT_ADAPTOR_M_2"/>
    <property type="match status" value="1"/>
</dbReference>
<dbReference type="Gene3D" id="2.60.40.1170">
    <property type="entry name" value="Mu homology domain, subdomain B"/>
    <property type="match status" value="1"/>
</dbReference>
<dbReference type="InterPro" id="IPR014043">
    <property type="entry name" value="Acyl_transferase_dom"/>
</dbReference>
<evidence type="ECO:0000256" key="9">
    <source>
        <dbReference type="SAM" id="MobiDB-lite"/>
    </source>
</evidence>
<keyword evidence="3" id="KW-0813">Transport</keyword>
<dbReference type="GO" id="GO:0016192">
    <property type="term" value="P:vesicle-mediated transport"/>
    <property type="evidence" value="ECO:0007669"/>
    <property type="project" value="InterPro"/>
</dbReference>
<dbReference type="InterPro" id="IPR016036">
    <property type="entry name" value="Malonyl_transacylase_ACP-bd"/>
</dbReference>
<feature type="region of interest" description="Disordered" evidence="9">
    <location>
        <begin position="448"/>
        <end position="473"/>
    </location>
</feature>
<dbReference type="InterPro" id="IPR050858">
    <property type="entry name" value="Mal-CoA-ACP_Trans/PKS_FabD"/>
</dbReference>
<feature type="compositionally biased region" description="Low complexity" evidence="9">
    <location>
        <begin position="449"/>
        <end position="459"/>
    </location>
</feature>
<dbReference type="SUPFAM" id="SSF52151">
    <property type="entry name" value="FabD/lysophospholipase-like"/>
    <property type="match status" value="1"/>
</dbReference>
<feature type="region of interest" description="Disordered" evidence="9">
    <location>
        <begin position="217"/>
        <end position="291"/>
    </location>
</feature>
<dbReference type="InterPro" id="IPR036168">
    <property type="entry name" value="AP2_Mu_C_sf"/>
</dbReference>
<dbReference type="CDD" id="cd09252">
    <property type="entry name" value="AP-3_Mu3_Cterm"/>
    <property type="match status" value="1"/>
</dbReference>
<evidence type="ECO:0000256" key="3">
    <source>
        <dbReference type="ARBA" id="ARBA00022448"/>
    </source>
</evidence>
<evidence type="ECO:0000256" key="2">
    <source>
        <dbReference type="ARBA" id="ARBA00013258"/>
    </source>
</evidence>
<keyword evidence="4" id="KW-0808">Transferase</keyword>
<dbReference type="GO" id="GO:0006633">
    <property type="term" value="P:fatty acid biosynthetic process"/>
    <property type="evidence" value="ECO:0007669"/>
    <property type="project" value="TreeGrafter"/>
</dbReference>
<dbReference type="InterPro" id="IPR028565">
    <property type="entry name" value="MHD"/>
</dbReference>
<dbReference type="GO" id="GO:0012505">
    <property type="term" value="C:endomembrane system"/>
    <property type="evidence" value="ECO:0007669"/>
    <property type="project" value="UniProtKB-SubCell"/>
</dbReference>
<dbReference type="AlphaFoldDB" id="A0A0G4M664"/>
<dbReference type="Pfam" id="PF00928">
    <property type="entry name" value="Adap_comp_sub"/>
    <property type="match status" value="1"/>
</dbReference>
<gene>
    <name evidence="11" type="ORF">BN1723_003628</name>
</gene>